<name>A0A329LVU9_9BACL</name>
<comment type="caution">
    <text evidence="3">The sequence shown here is derived from an EMBL/GenBank/DDBJ whole genome shotgun (WGS) entry which is preliminary data.</text>
</comment>
<dbReference type="InterPro" id="IPR036582">
    <property type="entry name" value="Mao_N_sf"/>
</dbReference>
<evidence type="ECO:0000256" key="1">
    <source>
        <dbReference type="SAM" id="SignalP"/>
    </source>
</evidence>
<proteinExistence type="predicted"/>
<evidence type="ECO:0000313" key="4">
    <source>
        <dbReference type="Proteomes" id="UP000250369"/>
    </source>
</evidence>
<feature type="chain" id="PRO_5038730566" description="Copper amine oxidase-like N-terminal domain-containing protein" evidence="1">
    <location>
        <begin position="25"/>
        <end position="220"/>
    </location>
</feature>
<dbReference type="SUPFAM" id="SSF55383">
    <property type="entry name" value="Copper amine oxidase, domain N"/>
    <property type="match status" value="1"/>
</dbReference>
<feature type="signal peptide" evidence="1">
    <location>
        <begin position="1"/>
        <end position="24"/>
    </location>
</feature>
<dbReference type="InterPro" id="IPR012854">
    <property type="entry name" value="Cu_amine_oxidase-like_N"/>
</dbReference>
<feature type="domain" description="Copper amine oxidase-like N-terminal" evidence="2">
    <location>
        <begin position="58"/>
        <end position="106"/>
    </location>
</feature>
<dbReference type="EMBL" id="QMFB01000034">
    <property type="protein sequence ID" value="RAV12145.1"/>
    <property type="molecule type" value="Genomic_DNA"/>
</dbReference>
<sequence length="220" mass="24132">MRKKWVASAIGASLLLGASAGVYAGANLQEITAYLNHSIKIKVDGKPVELKDEDGNPVIPITYDNKTYLPVRAVSDSLKVAVDWDNETSTVLLGEKVDGVSIDTGEELSIHTTQDPAQTTFKGKDYKLAITYAGNDSIMFYPKKNYQKLYLQIAAIDQDMEIEFKDSDTFQTLKAKTTIKANSGLNTIEVDIGGISEIWTDVSVKNGGSFFIPITTSYYK</sequence>
<protein>
    <recommendedName>
        <fullName evidence="2">Copper amine oxidase-like N-terminal domain-containing protein</fullName>
    </recommendedName>
</protein>
<evidence type="ECO:0000313" key="3">
    <source>
        <dbReference type="EMBL" id="RAV12145.1"/>
    </source>
</evidence>
<keyword evidence="4" id="KW-1185">Reference proteome</keyword>
<dbReference type="AlphaFoldDB" id="A0A329LVU9"/>
<accession>A0A329LVU9</accession>
<dbReference type="RefSeq" id="WP_113035692.1">
    <property type="nucleotide sequence ID" value="NZ_QMFB01000034.1"/>
</dbReference>
<reference evidence="3 4" key="1">
    <citation type="journal article" date="2009" name="Int. J. Syst. Evol. Microbiol.">
        <title>Paenibacillus contaminans sp. nov., isolated from a contaminated laboratory plate.</title>
        <authorList>
            <person name="Chou J.H."/>
            <person name="Lee J.H."/>
            <person name="Lin M.C."/>
            <person name="Chang P.S."/>
            <person name="Arun A.B."/>
            <person name="Young C.C."/>
            <person name="Chen W.M."/>
        </authorList>
    </citation>
    <scope>NUCLEOTIDE SEQUENCE [LARGE SCALE GENOMIC DNA]</scope>
    <source>
        <strain evidence="3 4">CKOBP-6</strain>
    </source>
</reference>
<dbReference type="Pfam" id="PF07833">
    <property type="entry name" value="Cu_amine_oxidN1"/>
    <property type="match status" value="1"/>
</dbReference>
<dbReference type="OrthoDB" id="337615at2"/>
<evidence type="ECO:0000259" key="2">
    <source>
        <dbReference type="Pfam" id="PF07833"/>
    </source>
</evidence>
<gene>
    <name evidence="3" type="ORF">DQG23_35050</name>
</gene>
<dbReference type="Proteomes" id="UP000250369">
    <property type="component" value="Unassembled WGS sequence"/>
</dbReference>
<organism evidence="3 4">
    <name type="scientific">Paenibacillus contaminans</name>
    <dbReference type="NCBI Taxonomy" id="450362"/>
    <lineage>
        <taxon>Bacteria</taxon>
        <taxon>Bacillati</taxon>
        <taxon>Bacillota</taxon>
        <taxon>Bacilli</taxon>
        <taxon>Bacillales</taxon>
        <taxon>Paenibacillaceae</taxon>
        <taxon>Paenibacillus</taxon>
    </lineage>
</organism>
<keyword evidence="1" id="KW-0732">Signal</keyword>